<evidence type="ECO:0000256" key="1">
    <source>
        <dbReference type="PROSITE-ProRule" id="PRU00267"/>
    </source>
</evidence>
<dbReference type="Pfam" id="PF00505">
    <property type="entry name" value="HMG_box"/>
    <property type="match status" value="1"/>
</dbReference>
<dbReference type="Proteomes" id="UP000692954">
    <property type="component" value="Unassembled WGS sequence"/>
</dbReference>
<feature type="DNA-binding region" description="HMG box" evidence="1">
    <location>
        <begin position="25"/>
        <end position="94"/>
    </location>
</feature>
<organism evidence="3 4">
    <name type="scientific">Paramecium sonneborni</name>
    <dbReference type="NCBI Taxonomy" id="65129"/>
    <lineage>
        <taxon>Eukaryota</taxon>
        <taxon>Sar</taxon>
        <taxon>Alveolata</taxon>
        <taxon>Ciliophora</taxon>
        <taxon>Intramacronucleata</taxon>
        <taxon>Oligohymenophorea</taxon>
        <taxon>Peniculida</taxon>
        <taxon>Parameciidae</taxon>
        <taxon>Paramecium</taxon>
    </lineage>
</organism>
<dbReference type="GO" id="GO:0005634">
    <property type="term" value="C:nucleus"/>
    <property type="evidence" value="ECO:0007669"/>
    <property type="project" value="UniProtKB-UniRule"/>
</dbReference>
<feature type="domain" description="HMG box" evidence="2">
    <location>
        <begin position="25"/>
        <end position="94"/>
    </location>
</feature>
<keyword evidence="4" id="KW-1185">Reference proteome</keyword>
<evidence type="ECO:0000259" key="2">
    <source>
        <dbReference type="PROSITE" id="PS50118"/>
    </source>
</evidence>
<dbReference type="PROSITE" id="PS50118">
    <property type="entry name" value="HMG_BOX_2"/>
    <property type="match status" value="1"/>
</dbReference>
<keyword evidence="1" id="KW-0539">Nucleus</keyword>
<keyword evidence="1" id="KW-0238">DNA-binding</keyword>
<evidence type="ECO:0000313" key="4">
    <source>
        <dbReference type="Proteomes" id="UP000692954"/>
    </source>
</evidence>
<protein>
    <recommendedName>
        <fullName evidence="2">HMG box domain-containing protein</fullName>
    </recommendedName>
</protein>
<dbReference type="AlphaFoldDB" id="A0A8S1MC82"/>
<reference evidence="3" key="1">
    <citation type="submission" date="2021-01" db="EMBL/GenBank/DDBJ databases">
        <authorList>
            <consortium name="Genoscope - CEA"/>
            <person name="William W."/>
        </authorList>
    </citation>
    <scope>NUCLEOTIDE SEQUENCE</scope>
</reference>
<comment type="caution">
    <text evidence="3">The sequence shown here is derived from an EMBL/GenBank/DDBJ whole genome shotgun (WGS) entry which is preliminary data.</text>
</comment>
<sequence length="292" mass="34973">MRKLIKKYVIVGNLQEGKCLLPSPPSRVPSPFILYLSEEQKKLKQDLQQKIEQRDIIKLLNQQYKNISQEQKKQYSELYQVSLLKYMQEKRIYEQSFRYSKNNGIKKVDQAYMNMKRSEKRQTKIEEMHIEQIRENFGKFQFELSKIKISDATPQELDVANQVLNLVTLHQLQIKINCLEYKIPDLFNSYKFRQKCKKFALSFLRSVNQDYTFQKYLIEIEDMKQEELINYNQQLKELSEKLNDDPRNVELAIILLVEKPKKKEEESRTRKKGVTCLNNFVEVLAKFIIKEP</sequence>
<name>A0A8S1MC82_9CILI</name>
<accession>A0A8S1MC82</accession>
<evidence type="ECO:0000313" key="3">
    <source>
        <dbReference type="EMBL" id="CAD8078038.1"/>
    </source>
</evidence>
<dbReference type="OrthoDB" id="302448at2759"/>
<dbReference type="SMART" id="SM00398">
    <property type="entry name" value="HMG"/>
    <property type="match status" value="1"/>
</dbReference>
<dbReference type="EMBL" id="CAJJDN010000037">
    <property type="protein sequence ID" value="CAD8078038.1"/>
    <property type="molecule type" value="Genomic_DNA"/>
</dbReference>
<dbReference type="InterPro" id="IPR009071">
    <property type="entry name" value="HMG_box_dom"/>
</dbReference>
<dbReference type="GO" id="GO:0003677">
    <property type="term" value="F:DNA binding"/>
    <property type="evidence" value="ECO:0007669"/>
    <property type="project" value="UniProtKB-UniRule"/>
</dbReference>
<gene>
    <name evidence="3" type="ORF">PSON_ATCC_30995.1.T0370082</name>
</gene>
<proteinExistence type="predicted"/>